<dbReference type="Pfam" id="PF03330">
    <property type="entry name" value="DPBB_1"/>
    <property type="match status" value="1"/>
</dbReference>
<dbReference type="GO" id="GO:0048046">
    <property type="term" value="C:apoplast"/>
    <property type="evidence" value="ECO:0007669"/>
    <property type="project" value="InterPro"/>
</dbReference>
<dbReference type="InterPro" id="IPR036908">
    <property type="entry name" value="RlpA-like_sf"/>
</dbReference>
<dbReference type="Proteomes" id="UP001206925">
    <property type="component" value="Unassembled WGS sequence"/>
</dbReference>
<evidence type="ECO:0000256" key="1">
    <source>
        <dbReference type="SAM" id="SignalP"/>
    </source>
</evidence>
<dbReference type="EMBL" id="JAMZMK010005262">
    <property type="protein sequence ID" value="KAI7753812.1"/>
    <property type="molecule type" value="Genomic_DNA"/>
</dbReference>
<dbReference type="Gene3D" id="2.40.40.10">
    <property type="entry name" value="RlpA-like domain"/>
    <property type="match status" value="1"/>
</dbReference>
<accession>A0AAD5D5Q3</accession>
<dbReference type="SUPFAM" id="SSF50685">
    <property type="entry name" value="Barwin-like endoglucanases"/>
    <property type="match status" value="1"/>
</dbReference>
<proteinExistence type="predicted"/>
<dbReference type="PANTHER" id="PTHR47295:SF7">
    <property type="entry name" value="RLPA-LIKE DOUBLE-PSI BETA-BARREL DOMAIN-CONTAINING PROTEIN-RELATED"/>
    <property type="match status" value="1"/>
</dbReference>
<dbReference type="InterPro" id="IPR007112">
    <property type="entry name" value="Expansin/allergen_DPBB_dom"/>
</dbReference>
<dbReference type="CDD" id="cd22269">
    <property type="entry name" value="DPBB_EG45-like"/>
    <property type="match status" value="1"/>
</dbReference>
<dbReference type="InterPro" id="IPR009009">
    <property type="entry name" value="RlpA-like_DPBB"/>
</dbReference>
<gene>
    <name evidence="3" type="ORF">M8C21_019876</name>
</gene>
<organism evidence="3 4">
    <name type="scientific">Ambrosia artemisiifolia</name>
    <name type="common">Common ragweed</name>
    <dbReference type="NCBI Taxonomy" id="4212"/>
    <lineage>
        <taxon>Eukaryota</taxon>
        <taxon>Viridiplantae</taxon>
        <taxon>Streptophyta</taxon>
        <taxon>Embryophyta</taxon>
        <taxon>Tracheophyta</taxon>
        <taxon>Spermatophyta</taxon>
        <taxon>Magnoliopsida</taxon>
        <taxon>eudicotyledons</taxon>
        <taxon>Gunneridae</taxon>
        <taxon>Pentapetalae</taxon>
        <taxon>asterids</taxon>
        <taxon>campanulids</taxon>
        <taxon>Asterales</taxon>
        <taxon>Asteraceae</taxon>
        <taxon>Asteroideae</taxon>
        <taxon>Heliantheae alliance</taxon>
        <taxon>Heliantheae</taxon>
        <taxon>Ambrosia</taxon>
    </lineage>
</organism>
<dbReference type="PANTHER" id="PTHR47295">
    <property type="entry name" value="EG45-LIKE DOMAIN CONTAINING PROTEIN 1-RELATED"/>
    <property type="match status" value="1"/>
</dbReference>
<dbReference type="GO" id="GO:0009627">
    <property type="term" value="P:systemic acquired resistance"/>
    <property type="evidence" value="ECO:0007669"/>
    <property type="project" value="InterPro"/>
</dbReference>
<dbReference type="InterPro" id="IPR044206">
    <property type="entry name" value="EGC1/2"/>
</dbReference>
<feature type="domain" description="Expansin-like EG45" evidence="2">
    <location>
        <begin position="20"/>
        <end position="121"/>
    </location>
</feature>
<reference evidence="3" key="1">
    <citation type="submission" date="2022-06" db="EMBL/GenBank/DDBJ databases">
        <title>Uncovering the hologenomic basis of an extraordinary plant invasion.</title>
        <authorList>
            <person name="Bieker V.C."/>
            <person name="Martin M.D."/>
            <person name="Gilbert T."/>
            <person name="Hodgins K."/>
            <person name="Battlay P."/>
            <person name="Petersen B."/>
            <person name="Wilson J."/>
        </authorList>
    </citation>
    <scope>NUCLEOTIDE SEQUENCE</scope>
    <source>
        <strain evidence="3">AA19_3_7</strain>
        <tissue evidence="3">Leaf</tissue>
    </source>
</reference>
<feature type="chain" id="PRO_5042162060" description="Expansin-like EG45 domain-containing protein" evidence="1">
    <location>
        <begin position="25"/>
        <end position="121"/>
    </location>
</feature>
<dbReference type="PROSITE" id="PS50842">
    <property type="entry name" value="EXPANSIN_EG45"/>
    <property type="match status" value="1"/>
</dbReference>
<keyword evidence="4" id="KW-1185">Reference proteome</keyword>
<name>A0AAD5D5Q3_AMBAR</name>
<sequence length="121" mass="13327">MGVMMTKALILITMVVCLTSVAHALQAIAYSPPYVHQGVMVAKVHISLFGNGRACGKRYRIRCTGGTNKAIRNACTGKTIDVMVVDRCDTCWGYELVISQEAFAMIARPTLDRVNIDYQEI</sequence>
<keyword evidence="1" id="KW-0732">Signal</keyword>
<evidence type="ECO:0000313" key="4">
    <source>
        <dbReference type="Proteomes" id="UP001206925"/>
    </source>
</evidence>
<comment type="caution">
    <text evidence="3">The sequence shown here is derived from an EMBL/GenBank/DDBJ whole genome shotgun (WGS) entry which is preliminary data.</text>
</comment>
<protein>
    <recommendedName>
        <fullName evidence="2">Expansin-like EG45 domain-containing protein</fullName>
    </recommendedName>
</protein>
<feature type="signal peptide" evidence="1">
    <location>
        <begin position="1"/>
        <end position="24"/>
    </location>
</feature>
<evidence type="ECO:0000259" key="2">
    <source>
        <dbReference type="PROSITE" id="PS50842"/>
    </source>
</evidence>
<dbReference type="AlphaFoldDB" id="A0AAD5D5Q3"/>
<evidence type="ECO:0000313" key="3">
    <source>
        <dbReference type="EMBL" id="KAI7753812.1"/>
    </source>
</evidence>